<evidence type="ECO:0000313" key="7">
    <source>
        <dbReference type="EMBL" id="WOO41225.1"/>
    </source>
</evidence>
<dbReference type="Gene3D" id="3.30.700.10">
    <property type="entry name" value="Glycoprotein, Type 4 Pilin"/>
    <property type="match status" value="1"/>
</dbReference>
<dbReference type="PANTHER" id="PTHR30093">
    <property type="entry name" value="GENERAL SECRETION PATHWAY PROTEIN G"/>
    <property type="match status" value="1"/>
</dbReference>
<dbReference type="NCBIfam" id="TIGR02532">
    <property type="entry name" value="IV_pilin_GFxxxE"/>
    <property type="match status" value="1"/>
</dbReference>
<evidence type="ECO:0000313" key="8">
    <source>
        <dbReference type="Proteomes" id="UP001304300"/>
    </source>
</evidence>
<organism evidence="7 8">
    <name type="scientific">Rubellicoccus peritrichatus</name>
    <dbReference type="NCBI Taxonomy" id="3080537"/>
    <lineage>
        <taxon>Bacteria</taxon>
        <taxon>Pseudomonadati</taxon>
        <taxon>Verrucomicrobiota</taxon>
        <taxon>Opitutia</taxon>
        <taxon>Puniceicoccales</taxon>
        <taxon>Cerasicoccaceae</taxon>
        <taxon>Rubellicoccus</taxon>
    </lineage>
</organism>
<keyword evidence="5 6" id="KW-0472">Membrane</keyword>
<dbReference type="KEGG" id="puo:RZN69_21600"/>
<dbReference type="Proteomes" id="UP001304300">
    <property type="component" value="Chromosome"/>
</dbReference>
<dbReference type="InterPro" id="IPR045584">
    <property type="entry name" value="Pilin-like"/>
</dbReference>
<dbReference type="AlphaFoldDB" id="A0AAQ3L8E7"/>
<reference evidence="7 8" key="1">
    <citation type="submission" date="2023-10" db="EMBL/GenBank/DDBJ databases">
        <title>Rubellicoccus peritrichatus gen. nov., sp. nov., isolated from an algae of coral reef tank.</title>
        <authorList>
            <person name="Luo J."/>
        </authorList>
    </citation>
    <scope>NUCLEOTIDE SEQUENCE [LARGE SCALE GENOMIC DNA]</scope>
    <source>
        <strain evidence="7 8">CR14</strain>
    </source>
</reference>
<evidence type="ECO:0000256" key="3">
    <source>
        <dbReference type="ARBA" id="ARBA00022692"/>
    </source>
</evidence>
<evidence type="ECO:0000256" key="6">
    <source>
        <dbReference type="SAM" id="Phobius"/>
    </source>
</evidence>
<accession>A0AAQ3L8E7</accession>
<proteinExistence type="predicted"/>
<dbReference type="PRINTS" id="PR00813">
    <property type="entry name" value="BCTERIALGSPG"/>
</dbReference>
<feature type="transmembrane region" description="Helical" evidence="6">
    <location>
        <begin position="12"/>
        <end position="30"/>
    </location>
</feature>
<evidence type="ECO:0000256" key="4">
    <source>
        <dbReference type="ARBA" id="ARBA00022989"/>
    </source>
</evidence>
<evidence type="ECO:0000256" key="2">
    <source>
        <dbReference type="ARBA" id="ARBA00022481"/>
    </source>
</evidence>
<dbReference type="GO" id="GO:0015627">
    <property type="term" value="C:type II protein secretion system complex"/>
    <property type="evidence" value="ECO:0007669"/>
    <property type="project" value="InterPro"/>
</dbReference>
<dbReference type="GO" id="GO:0015628">
    <property type="term" value="P:protein secretion by the type II secretion system"/>
    <property type="evidence" value="ECO:0007669"/>
    <property type="project" value="InterPro"/>
</dbReference>
<dbReference type="Pfam" id="PF07963">
    <property type="entry name" value="N_methyl"/>
    <property type="match status" value="1"/>
</dbReference>
<keyword evidence="8" id="KW-1185">Reference proteome</keyword>
<gene>
    <name evidence="7" type="ORF">RZN69_21600</name>
</gene>
<protein>
    <submittedName>
        <fullName evidence="7">Type II secretion system protein</fullName>
    </submittedName>
</protein>
<dbReference type="PANTHER" id="PTHR30093:SF44">
    <property type="entry name" value="TYPE II SECRETION SYSTEM CORE PROTEIN G"/>
    <property type="match status" value="1"/>
</dbReference>
<dbReference type="InterPro" id="IPR000983">
    <property type="entry name" value="Bac_GSPG_pilin"/>
</dbReference>
<comment type="subcellular location">
    <subcellularLocation>
        <location evidence="1">Membrane</location>
        <topology evidence="1">Single-pass membrane protein</topology>
    </subcellularLocation>
</comment>
<keyword evidence="3 6" id="KW-0812">Transmembrane</keyword>
<dbReference type="SUPFAM" id="SSF54523">
    <property type="entry name" value="Pili subunits"/>
    <property type="match status" value="1"/>
</dbReference>
<dbReference type="EMBL" id="CP136920">
    <property type="protein sequence ID" value="WOO41225.1"/>
    <property type="molecule type" value="Genomic_DNA"/>
</dbReference>
<keyword evidence="4 6" id="KW-1133">Transmembrane helix</keyword>
<keyword evidence="2" id="KW-0488">Methylation</keyword>
<sequence length="253" mass="27960">MLVIKHHKGFTLVELLTVIAIVAVLGAILIPTVSKMKTQANAVEGTNNLRNIGTALNLYAADADGYLPRVSIKKSEWNADNPDDQVTADQMWSKLLRDYLPQQSLSKTSRAHKVFGCPNAEYYDSSGRIVDKDDISLSYTATEAIYGIRILSTGPARDSKSQRHLSTIEEPSNTVIVTDGKQQSTAYTSCRSSTVWSQLLGDIQTNPESASYIDFRQPGQSANVLYVDGHVGRLSFDEFQELDEQDWTGRPQS</sequence>
<dbReference type="InterPro" id="IPR012902">
    <property type="entry name" value="N_methyl_site"/>
</dbReference>
<dbReference type="PROSITE" id="PS00409">
    <property type="entry name" value="PROKAR_NTER_METHYL"/>
    <property type="match status" value="1"/>
</dbReference>
<evidence type="ECO:0000256" key="5">
    <source>
        <dbReference type="ARBA" id="ARBA00023136"/>
    </source>
</evidence>
<evidence type="ECO:0000256" key="1">
    <source>
        <dbReference type="ARBA" id="ARBA00004167"/>
    </source>
</evidence>
<dbReference type="RefSeq" id="WP_317833645.1">
    <property type="nucleotide sequence ID" value="NZ_CP136920.1"/>
</dbReference>
<dbReference type="GO" id="GO:0016020">
    <property type="term" value="C:membrane"/>
    <property type="evidence" value="ECO:0007669"/>
    <property type="project" value="UniProtKB-SubCell"/>
</dbReference>
<name>A0AAQ3L8E7_9BACT</name>